<dbReference type="AlphaFoldDB" id="A0A8T9CG09"/>
<evidence type="ECO:0000256" key="4">
    <source>
        <dbReference type="ARBA" id="ARBA00022801"/>
    </source>
</evidence>
<dbReference type="OrthoDB" id="5332336at2759"/>
<reference evidence="10 11" key="1">
    <citation type="submission" date="2018-05" db="EMBL/GenBank/DDBJ databases">
        <title>Genome sequencing and assembly of the regulated plant pathogen Lachnellula willkommii and related sister species for the development of diagnostic species identification markers.</title>
        <authorList>
            <person name="Giroux E."/>
            <person name="Bilodeau G."/>
        </authorList>
    </citation>
    <scope>NUCLEOTIDE SEQUENCE [LARGE SCALE GENOMIC DNA]</scope>
    <source>
        <strain evidence="10 11">CBS 268.59</strain>
    </source>
</reference>
<sequence>MAHGVVPPHIYDHIIRTTNDPDLKNRAQSALHDLSNLHSPHQPGQGEGITAGDDDTTYTEQQTPQGQQEIKELEQEDEQADKNDPVDPHDLPGGRKRRQKRQSTEVPKFVYNIHQGCDENPPSMVDRKIGSPIAQDPDVNTVYDSLTVVDNFFRTVFGYNGIDGNGRDFRGTVHYCDKYLNAFWNGAGMFFGDGDGVAFNKFSDYLDVIGHEFGHGIIDAKNPLYYYGQSGAINEHYADVFGIMIKQWNKSQTVDQSDWLVGAGLIPGARALRDFKNPGTAYNTPSAGQDQQPNNYASRYTGRYDNGGVHLNSGFLNRAFYLFATSLGGNSWDKPGRIWFAVLYNNLLTYNTNISSFVTQTLFACSYFYGGKSGTVYPKLLEAWRTVGVPIVEPTS</sequence>
<dbReference type="InterPro" id="IPR013856">
    <property type="entry name" value="Peptidase_M4_domain"/>
</dbReference>
<organism evidence="10 11">
    <name type="scientific">Lachnellula suecica</name>
    <dbReference type="NCBI Taxonomy" id="602035"/>
    <lineage>
        <taxon>Eukaryota</taxon>
        <taxon>Fungi</taxon>
        <taxon>Dikarya</taxon>
        <taxon>Ascomycota</taxon>
        <taxon>Pezizomycotina</taxon>
        <taxon>Leotiomycetes</taxon>
        <taxon>Helotiales</taxon>
        <taxon>Lachnaceae</taxon>
        <taxon>Lachnellula</taxon>
    </lineage>
</organism>
<keyword evidence="11" id="KW-1185">Reference proteome</keyword>
<evidence type="ECO:0000256" key="3">
    <source>
        <dbReference type="ARBA" id="ARBA00022723"/>
    </source>
</evidence>
<name>A0A8T9CG09_9HELO</name>
<keyword evidence="6 10" id="KW-0482">Metalloprotease</keyword>
<evidence type="ECO:0000256" key="6">
    <source>
        <dbReference type="ARBA" id="ARBA00023049"/>
    </source>
</evidence>
<evidence type="ECO:0000259" key="8">
    <source>
        <dbReference type="Pfam" id="PF01447"/>
    </source>
</evidence>
<dbReference type="Gene3D" id="1.10.390.10">
    <property type="entry name" value="Neutral Protease Domain 2"/>
    <property type="match status" value="1"/>
</dbReference>
<dbReference type="Proteomes" id="UP000469558">
    <property type="component" value="Unassembled WGS sequence"/>
</dbReference>
<evidence type="ECO:0000313" key="11">
    <source>
        <dbReference type="Proteomes" id="UP000469558"/>
    </source>
</evidence>
<gene>
    <name evidence="10" type="primary">prt1_1</name>
    <name evidence="10" type="ORF">LSUE1_G001411</name>
</gene>
<accession>A0A8T9CG09</accession>
<dbReference type="CDD" id="cd09597">
    <property type="entry name" value="M4_TLP"/>
    <property type="match status" value="1"/>
</dbReference>
<dbReference type="GO" id="GO:0046872">
    <property type="term" value="F:metal ion binding"/>
    <property type="evidence" value="ECO:0007669"/>
    <property type="project" value="UniProtKB-KW"/>
</dbReference>
<dbReference type="PANTHER" id="PTHR43579:SF1">
    <property type="entry name" value="NEUTRAL METALLOPROTEINASE"/>
    <property type="match status" value="1"/>
</dbReference>
<feature type="domain" description="Peptidase M4 C-terminal" evidence="9">
    <location>
        <begin position="224"/>
        <end position="389"/>
    </location>
</feature>
<dbReference type="InterPro" id="IPR027268">
    <property type="entry name" value="Peptidase_M4/M1_CTD_sf"/>
</dbReference>
<dbReference type="Pfam" id="PF02868">
    <property type="entry name" value="Peptidase_M4_C"/>
    <property type="match status" value="1"/>
</dbReference>
<feature type="region of interest" description="Disordered" evidence="7">
    <location>
        <begin position="33"/>
        <end position="107"/>
    </location>
</feature>
<dbReference type="InterPro" id="IPR052759">
    <property type="entry name" value="Metalloprotease_M4"/>
</dbReference>
<keyword evidence="3" id="KW-0479">Metal-binding</keyword>
<dbReference type="InterPro" id="IPR023612">
    <property type="entry name" value="Peptidase_M4"/>
</dbReference>
<comment type="caution">
    <text evidence="10">The sequence shown here is derived from an EMBL/GenBank/DDBJ whole genome shotgun (WGS) entry which is preliminary data.</text>
</comment>
<keyword evidence="4" id="KW-0378">Hydrolase</keyword>
<keyword evidence="5" id="KW-0862">Zinc</keyword>
<evidence type="ECO:0000256" key="2">
    <source>
        <dbReference type="ARBA" id="ARBA00022670"/>
    </source>
</evidence>
<dbReference type="Pfam" id="PF01447">
    <property type="entry name" value="Peptidase_M4"/>
    <property type="match status" value="1"/>
</dbReference>
<evidence type="ECO:0000313" key="10">
    <source>
        <dbReference type="EMBL" id="TVY82930.1"/>
    </source>
</evidence>
<proteinExistence type="inferred from homology"/>
<keyword evidence="2" id="KW-0645">Protease</keyword>
<dbReference type="GO" id="GO:0004222">
    <property type="term" value="F:metalloendopeptidase activity"/>
    <property type="evidence" value="ECO:0007669"/>
    <property type="project" value="InterPro"/>
</dbReference>
<protein>
    <submittedName>
        <fullName evidence="10">Extracellular metalloprotease</fullName>
    </submittedName>
</protein>
<feature type="compositionally biased region" description="Basic and acidic residues" evidence="7">
    <location>
        <begin position="80"/>
        <end position="93"/>
    </location>
</feature>
<evidence type="ECO:0000256" key="5">
    <source>
        <dbReference type="ARBA" id="ARBA00022833"/>
    </source>
</evidence>
<comment type="similarity">
    <text evidence="1">Belongs to the peptidase M4 family.</text>
</comment>
<evidence type="ECO:0000259" key="9">
    <source>
        <dbReference type="Pfam" id="PF02868"/>
    </source>
</evidence>
<evidence type="ECO:0000256" key="1">
    <source>
        <dbReference type="ARBA" id="ARBA00009388"/>
    </source>
</evidence>
<dbReference type="SUPFAM" id="SSF55486">
    <property type="entry name" value="Metalloproteases ('zincins'), catalytic domain"/>
    <property type="match status" value="1"/>
</dbReference>
<evidence type="ECO:0000256" key="7">
    <source>
        <dbReference type="SAM" id="MobiDB-lite"/>
    </source>
</evidence>
<dbReference type="EMBL" id="QGMK01000256">
    <property type="protein sequence ID" value="TVY82930.1"/>
    <property type="molecule type" value="Genomic_DNA"/>
</dbReference>
<dbReference type="InterPro" id="IPR001570">
    <property type="entry name" value="Peptidase_M4_C_domain"/>
</dbReference>
<feature type="compositionally biased region" description="Polar residues" evidence="7">
    <location>
        <begin position="58"/>
        <end position="68"/>
    </location>
</feature>
<dbReference type="PANTHER" id="PTHR43579">
    <property type="match status" value="1"/>
</dbReference>
<feature type="domain" description="Peptidase M4" evidence="8">
    <location>
        <begin position="146"/>
        <end position="218"/>
    </location>
</feature>
<dbReference type="Gene3D" id="3.10.170.10">
    <property type="match status" value="1"/>
</dbReference>
<dbReference type="PRINTS" id="PR00730">
    <property type="entry name" value="THERMOLYSIN"/>
</dbReference>
<dbReference type="GO" id="GO:0006508">
    <property type="term" value="P:proteolysis"/>
    <property type="evidence" value="ECO:0007669"/>
    <property type="project" value="UniProtKB-KW"/>
</dbReference>